<evidence type="ECO:0000313" key="3">
    <source>
        <dbReference type="Proteomes" id="UP000031014"/>
    </source>
</evidence>
<dbReference type="STRING" id="1321606.SAMD00020551_1070"/>
<dbReference type="AlphaFoldDB" id="A0A0A8WZ13"/>
<feature type="compositionally biased region" description="Basic and acidic residues" evidence="1">
    <location>
        <begin position="106"/>
        <end position="115"/>
    </location>
</feature>
<dbReference type="Pfam" id="PF13045">
    <property type="entry name" value="DUF3905"/>
    <property type="match status" value="1"/>
</dbReference>
<dbReference type="Proteomes" id="UP000031014">
    <property type="component" value="Unassembled WGS sequence"/>
</dbReference>
<evidence type="ECO:0000256" key="1">
    <source>
        <dbReference type="SAM" id="MobiDB-lite"/>
    </source>
</evidence>
<protein>
    <recommendedName>
        <fullName evidence="4">DUF3905 domain-containing protein</fullName>
    </recommendedName>
</protein>
<feature type="compositionally biased region" description="Basic and acidic residues" evidence="1">
    <location>
        <begin position="1"/>
        <end position="12"/>
    </location>
</feature>
<proteinExistence type="predicted"/>
<name>A0A0A8WZ13_MESS1</name>
<dbReference type="OrthoDB" id="2695269at2"/>
<keyword evidence="3" id="KW-1185">Reference proteome</keyword>
<evidence type="ECO:0000313" key="2">
    <source>
        <dbReference type="EMBL" id="GAM12935.1"/>
    </source>
</evidence>
<comment type="caution">
    <text evidence="2">The sequence shown here is derived from an EMBL/GenBank/DDBJ whole genome shotgun (WGS) entry which is preliminary data.</text>
</comment>
<dbReference type="RefSeq" id="WP_041964832.1">
    <property type="nucleotide sequence ID" value="NZ_BASE01000020.1"/>
</dbReference>
<sequence>MAKKDRELKPLDIEETMPHQINAPSFKDTGIEMKAPFKNEHGVIIGDSLYASENSPLENWTDETDPAVMAGDEWVHPTNDIGWNTAENRDLLEEKRKPQAYPFMHPTKDVSKGQD</sequence>
<evidence type="ECO:0008006" key="4">
    <source>
        <dbReference type="Google" id="ProtNLM"/>
    </source>
</evidence>
<accession>A0A0A8WZ13</accession>
<feature type="region of interest" description="Disordered" evidence="1">
    <location>
        <begin position="94"/>
        <end position="115"/>
    </location>
</feature>
<dbReference type="InterPro" id="IPR024999">
    <property type="entry name" value="DUF3905"/>
</dbReference>
<dbReference type="EMBL" id="BASE01000020">
    <property type="protein sequence ID" value="GAM12935.1"/>
    <property type="molecule type" value="Genomic_DNA"/>
</dbReference>
<organism evidence="2 3">
    <name type="scientific">Mesobacillus selenatarsenatis (strain DSM 18680 / JCM 14380 / FERM P-15431 / SF-1)</name>
    <dbReference type="NCBI Taxonomy" id="1321606"/>
    <lineage>
        <taxon>Bacteria</taxon>
        <taxon>Bacillati</taxon>
        <taxon>Bacillota</taxon>
        <taxon>Bacilli</taxon>
        <taxon>Bacillales</taxon>
        <taxon>Bacillaceae</taxon>
        <taxon>Mesobacillus</taxon>
    </lineage>
</organism>
<gene>
    <name evidence="2" type="ORF">SAMD00020551_1070</name>
</gene>
<feature type="region of interest" description="Disordered" evidence="1">
    <location>
        <begin position="1"/>
        <end position="26"/>
    </location>
</feature>
<reference evidence="2 3" key="1">
    <citation type="submission" date="2013-06" db="EMBL/GenBank/DDBJ databases">
        <title>Whole genome shotgun sequence of Bacillus selenatarsenatis SF-1.</title>
        <authorList>
            <person name="Kuroda M."/>
            <person name="Sei K."/>
            <person name="Yamashita M."/>
            <person name="Ike M."/>
        </authorList>
    </citation>
    <scope>NUCLEOTIDE SEQUENCE [LARGE SCALE GENOMIC DNA]</scope>
    <source>
        <strain evidence="2 3">SF-1</strain>
    </source>
</reference>